<name>A0ABS4DH73_9CHLR</name>
<organism evidence="4 5">
    <name type="scientific">Candidatus Chloroploca mongolica</name>
    <dbReference type="NCBI Taxonomy" id="2528176"/>
    <lineage>
        <taxon>Bacteria</taxon>
        <taxon>Bacillati</taxon>
        <taxon>Chloroflexota</taxon>
        <taxon>Chloroflexia</taxon>
        <taxon>Chloroflexales</taxon>
        <taxon>Chloroflexineae</taxon>
        <taxon>Oscillochloridaceae</taxon>
        <taxon>Candidatus Chloroploca</taxon>
    </lineage>
</organism>
<evidence type="ECO:0000313" key="4">
    <source>
        <dbReference type="EMBL" id="MBP1468802.1"/>
    </source>
</evidence>
<evidence type="ECO:0000256" key="1">
    <source>
        <dbReference type="ARBA" id="ARBA00022723"/>
    </source>
</evidence>
<comment type="caution">
    <text evidence="4">The sequence shown here is derived from an EMBL/GenBank/DDBJ whole genome shotgun (WGS) entry which is preliminary data.</text>
</comment>
<dbReference type="PANTHER" id="PTHR24209">
    <property type="entry name" value="PROTEIN DA1-RELATED 2"/>
    <property type="match status" value="1"/>
</dbReference>
<gene>
    <name evidence="4" type="ORF">EYB53_024035</name>
</gene>
<keyword evidence="5" id="KW-1185">Reference proteome</keyword>
<sequence>MSICKGCRQPIDGAYITALGAVWHVAHFCCTACHRPIGENRFIEHQGAPYHPECYRLQVAPRCAYCRKPLSGQYLVDSWGTEFCSEHANQYPACRFCGRLIPPHAGKTQASRCPICRASAVEEITQARPIFAQLIAWVNRQGLMYHNLALRIELRNRAQLAQFLRVPNDTHALGAALSTTYTQNGQMVRTEPSGVAILRGLPATLFQGVTVHELGHVWLAVHQVVGLAPWIEEGFCEVLAHRFWSQLNSAESRYYAEKTERSPDPVYGVGFRRVAALVQHIGFQQLLTAIRTTRRFPTPP</sequence>
<dbReference type="PROSITE" id="PS00478">
    <property type="entry name" value="LIM_DOMAIN_1"/>
    <property type="match status" value="1"/>
</dbReference>
<dbReference type="SMART" id="SM00132">
    <property type="entry name" value="LIM"/>
    <property type="match status" value="1"/>
</dbReference>
<evidence type="ECO:0000259" key="3">
    <source>
        <dbReference type="PROSITE" id="PS50023"/>
    </source>
</evidence>
<feature type="domain" description="LIM zinc-binding" evidence="3">
    <location>
        <begin position="2"/>
        <end position="61"/>
    </location>
</feature>
<dbReference type="PANTHER" id="PTHR24209:SF7">
    <property type="entry name" value="PROTEIN DA1-RELATED 2"/>
    <property type="match status" value="1"/>
</dbReference>
<dbReference type="PROSITE" id="PS50023">
    <property type="entry name" value="LIM_DOMAIN_2"/>
    <property type="match status" value="1"/>
</dbReference>
<dbReference type="InterPro" id="IPR022087">
    <property type="entry name" value="DA1-like_dom"/>
</dbReference>
<dbReference type="CDD" id="cd08368">
    <property type="entry name" value="LIM"/>
    <property type="match status" value="1"/>
</dbReference>
<evidence type="ECO:0000313" key="5">
    <source>
        <dbReference type="Proteomes" id="UP001193081"/>
    </source>
</evidence>
<dbReference type="Pfam" id="PF12315">
    <property type="entry name" value="DA1-like"/>
    <property type="match status" value="1"/>
</dbReference>
<dbReference type="Gene3D" id="2.10.110.10">
    <property type="entry name" value="Cysteine Rich Protein"/>
    <property type="match status" value="2"/>
</dbReference>
<keyword evidence="2" id="KW-0862">Zinc</keyword>
<accession>A0ABS4DH73</accession>
<dbReference type="EMBL" id="SIJK02000097">
    <property type="protein sequence ID" value="MBP1468802.1"/>
    <property type="molecule type" value="Genomic_DNA"/>
</dbReference>
<dbReference type="RefSeq" id="WP_135481918.1">
    <property type="nucleotide sequence ID" value="NZ_SIJK02000097.1"/>
</dbReference>
<dbReference type="InterPro" id="IPR045218">
    <property type="entry name" value="DA1-like"/>
</dbReference>
<evidence type="ECO:0000256" key="2">
    <source>
        <dbReference type="ARBA" id="ARBA00022833"/>
    </source>
</evidence>
<dbReference type="InterPro" id="IPR001781">
    <property type="entry name" value="Znf_LIM"/>
</dbReference>
<reference evidence="4 5" key="1">
    <citation type="submission" date="2021-03" db="EMBL/GenBank/DDBJ databases">
        <authorList>
            <person name="Grouzdev D.S."/>
        </authorList>
    </citation>
    <scope>NUCLEOTIDE SEQUENCE [LARGE SCALE GENOMIC DNA]</scope>
    <source>
        <strain evidence="4 5">M50-1</strain>
    </source>
</reference>
<dbReference type="Pfam" id="PF00412">
    <property type="entry name" value="LIM"/>
    <property type="match status" value="1"/>
</dbReference>
<protein>
    <submittedName>
        <fullName evidence="4">Protein DA1</fullName>
    </submittedName>
</protein>
<dbReference type="SUPFAM" id="SSF57716">
    <property type="entry name" value="Glucocorticoid receptor-like (DNA-binding domain)"/>
    <property type="match status" value="2"/>
</dbReference>
<keyword evidence="1" id="KW-0479">Metal-binding</keyword>
<proteinExistence type="predicted"/>
<dbReference type="Proteomes" id="UP001193081">
    <property type="component" value="Unassembled WGS sequence"/>
</dbReference>